<feature type="transmembrane region" description="Helical" evidence="7">
    <location>
        <begin position="381"/>
        <end position="404"/>
    </location>
</feature>
<keyword evidence="4" id="KW-0256">Endoplasmic reticulum</keyword>
<keyword evidence="3" id="KW-0378">Hydrolase</keyword>
<name>A0A8S1PB36_PARPR</name>
<keyword evidence="10" id="KW-1185">Reference proteome</keyword>
<dbReference type="Proteomes" id="UP000688137">
    <property type="component" value="Unassembled WGS sequence"/>
</dbReference>
<accession>A0A8S1PB36</accession>
<comment type="caution">
    <text evidence="9">The sequence shown here is derived from an EMBL/GenBank/DDBJ whole genome shotgun (WGS) entry which is preliminary data.</text>
</comment>
<feature type="transmembrane region" description="Helical" evidence="7">
    <location>
        <begin position="312"/>
        <end position="330"/>
    </location>
</feature>
<dbReference type="Pfam" id="PF01569">
    <property type="entry name" value="PAP2"/>
    <property type="match status" value="1"/>
</dbReference>
<dbReference type="GO" id="GO:0005789">
    <property type="term" value="C:endoplasmic reticulum membrane"/>
    <property type="evidence" value="ECO:0007669"/>
    <property type="project" value="UniProtKB-SubCell"/>
</dbReference>
<evidence type="ECO:0000259" key="8">
    <source>
        <dbReference type="SMART" id="SM00014"/>
    </source>
</evidence>
<dbReference type="SMART" id="SM00014">
    <property type="entry name" value="acidPPc"/>
    <property type="match status" value="1"/>
</dbReference>
<evidence type="ECO:0000256" key="6">
    <source>
        <dbReference type="ARBA" id="ARBA00023136"/>
    </source>
</evidence>
<comment type="subcellular location">
    <subcellularLocation>
        <location evidence="1">Endoplasmic reticulum membrane</location>
        <topology evidence="1">Multi-pass membrane protein</topology>
    </subcellularLocation>
</comment>
<keyword evidence="2 7" id="KW-0812">Transmembrane</keyword>
<evidence type="ECO:0000256" key="2">
    <source>
        <dbReference type="ARBA" id="ARBA00022692"/>
    </source>
</evidence>
<evidence type="ECO:0000256" key="3">
    <source>
        <dbReference type="ARBA" id="ARBA00022801"/>
    </source>
</evidence>
<dbReference type="OMA" id="RNIMYYI"/>
<evidence type="ECO:0000313" key="9">
    <source>
        <dbReference type="EMBL" id="CAD8100249.1"/>
    </source>
</evidence>
<reference evidence="9" key="1">
    <citation type="submission" date="2021-01" db="EMBL/GenBank/DDBJ databases">
        <authorList>
            <consortium name="Genoscope - CEA"/>
            <person name="William W."/>
        </authorList>
    </citation>
    <scope>NUCLEOTIDE SEQUENCE</scope>
</reference>
<evidence type="ECO:0000256" key="7">
    <source>
        <dbReference type="SAM" id="Phobius"/>
    </source>
</evidence>
<feature type="transmembrane region" description="Helical" evidence="7">
    <location>
        <begin position="184"/>
        <end position="206"/>
    </location>
</feature>
<evidence type="ECO:0000256" key="5">
    <source>
        <dbReference type="ARBA" id="ARBA00022989"/>
    </source>
</evidence>
<dbReference type="AlphaFoldDB" id="A0A8S1PB36"/>
<dbReference type="InterPro" id="IPR000326">
    <property type="entry name" value="PAP2/HPO"/>
</dbReference>
<organism evidence="9 10">
    <name type="scientific">Paramecium primaurelia</name>
    <dbReference type="NCBI Taxonomy" id="5886"/>
    <lineage>
        <taxon>Eukaryota</taxon>
        <taxon>Sar</taxon>
        <taxon>Alveolata</taxon>
        <taxon>Ciliophora</taxon>
        <taxon>Intramacronucleata</taxon>
        <taxon>Oligohymenophorea</taxon>
        <taxon>Peniculida</taxon>
        <taxon>Parameciidae</taxon>
        <taxon>Paramecium</taxon>
    </lineage>
</organism>
<keyword evidence="5 7" id="KW-1133">Transmembrane helix</keyword>
<evidence type="ECO:0000313" key="10">
    <source>
        <dbReference type="Proteomes" id="UP000688137"/>
    </source>
</evidence>
<dbReference type="GO" id="GO:0042392">
    <property type="term" value="F:sphingosine-1-phosphate phosphatase activity"/>
    <property type="evidence" value="ECO:0007669"/>
    <property type="project" value="TreeGrafter"/>
</dbReference>
<evidence type="ECO:0000256" key="1">
    <source>
        <dbReference type="ARBA" id="ARBA00004477"/>
    </source>
</evidence>
<protein>
    <recommendedName>
        <fullName evidence="8">Phosphatidic acid phosphatase type 2/haloperoxidase domain-containing protein</fullName>
    </recommendedName>
</protein>
<dbReference type="CDD" id="cd01610">
    <property type="entry name" value="PAP2_like"/>
    <property type="match status" value="1"/>
</dbReference>
<dbReference type="PANTHER" id="PTHR14969">
    <property type="entry name" value="SPHINGOSINE-1-PHOSPHATE PHOSPHOHYDROLASE"/>
    <property type="match status" value="1"/>
</dbReference>
<sequence length="434" mass="51716">MIKFCFSTLILIIYIYLDYNYGDQSFEISNRFTIFLQEQFEFGNLKGFIELIFYVFSTLGDRNIMYYILIFLWLKQANKLQTLQLIIMYSISSFFGDFIKMILKQPRPFYIDNKIQLDFCQYGFGGPSGHACRALVFYVILFKMLQTQYSDQQQDFNKVESEELYLMIQPEQQQKNEISLKNQIIRSIILILFILFTGIARVYFGVHFLNQVILGWIMGLYLLFIFYNCEMQNKIKQLLIQAIQKEPVKIYQIILIIYLIIIITASFIIYQGCINSQILNQLKQNWKDMADFQQKCNGNDKIYNTSFEKHDIIGISIITFPYFIFISLLYKKGIYEPQLYSYKFFTKKGIIRTIILIIGLMLPYYFRKQTKQFLLQLDSNIVVQFFFIGLLYFFELTLLLIYLIPLINKLLKVDNPGDLLNYQPKIEEQYEVEL</sequence>
<dbReference type="PANTHER" id="PTHR14969:SF28">
    <property type="entry name" value="DIHYDROSPHINGOSINE 1-PHOSPHATE PHOSPHATASE LCB3-RELATED"/>
    <property type="match status" value="1"/>
</dbReference>
<evidence type="ECO:0000256" key="4">
    <source>
        <dbReference type="ARBA" id="ARBA00022824"/>
    </source>
</evidence>
<feature type="transmembrane region" description="Helical" evidence="7">
    <location>
        <begin position="212"/>
        <end position="229"/>
    </location>
</feature>
<keyword evidence="6 7" id="KW-0472">Membrane</keyword>
<gene>
    <name evidence="9" type="ORF">PPRIM_AZ9-3.1.T1120012</name>
</gene>
<dbReference type="EMBL" id="CAJJDM010000115">
    <property type="protein sequence ID" value="CAD8100249.1"/>
    <property type="molecule type" value="Genomic_DNA"/>
</dbReference>
<feature type="domain" description="Phosphatidic acid phosphatase type 2/haloperoxidase" evidence="8">
    <location>
        <begin position="83"/>
        <end position="227"/>
    </location>
</feature>
<feature type="transmembrane region" description="Helical" evidence="7">
    <location>
        <begin position="51"/>
        <end position="74"/>
    </location>
</feature>
<feature type="transmembrane region" description="Helical" evidence="7">
    <location>
        <begin position="350"/>
        <end position="366"/>
    </location>
</feature>
<feature type="transmembrane region" description="Helical" evidence="7">
    <location>
        <begin position="250"/>
        <end position="270"/>
    </location>
</feature>
<proteinExistence type="predicted"/>